<dbReference type="AlphaFoldDB" id="A0A3P7WX81"/>
<organism evidence="1 2">
    <name type="scientific">Schistosoma margrebowiei</name>
    <dbReference type="NCBI Taxonomy" id="48269"/>
    <lineage>
        <taxon>Eukaryota</taxon>
        <taxon>Metazoa</taxon>
        <taxon>Spiralia</taxon>
        <taxon>Lophotrochozoa</taxon>
        <taxon>Platyhelminthes</taxon>
        <taxon>Trematoda</taxon>
        <taxon>Digenea</taxon>
        <taxon>Strigeidida</taxon>
        <taxon>Schistosomatoidea</taxon>
        <taxon>Schistosomatidae</taxon>
        <taxon>Schistosoma</taxon>
    </lineage>
</organism>
<evidence type="ECO:0000313" key="2">
    <source>
        <dbReference type="Proteomes" id="UP000277204"/>
    </source>
</evidence>
<evidence type="ECO:0000313" key="1">
    <source>
        <dbReference type="EMBL" id="VDO65296.1"/>
    </source>
</evidence>
<dbReference type="EMBL" id="UZAI01001788">
    <property type="protein sequence ID" value="VDO65296.1"/>
    <property type="molecule type" value="Genomic_DNA"/>
</dbReference>
<name>A0A3P7WX81_9TREM</name>
<gene>
    <name evidence="1" type="ORF">SMRZ_LOCUS5268</name>
</gene>
<accession>A0A3P7WX81</accession>
<keyword evidence="2" id="KW-1185">Reference proteome</keyword>
<sequence length="32" mass="3807">MYGAETWRTTTTIIKEVQVFINNCLRKILNIH</sequence>
<proteinExistence type="predicted"/>
<reference evidence="1 2" key="1">
    <citation type="submission" date="2018-11" db="EMBL/GenBank/DDBJ databases">
        <authorList>
            <consortium name="Pathogen Informatics"/>
        </authorList>
    </citation>
    <scope>NUCLEOTIDE SEQUENCE [LARGE SCALE GENOMIC DNA]</scope>
    <source>
        <strain evidence="1 2">Zambia</strain>
    </source>
</reference>
<protein>
    <submittedName>
        <fullName evidence="1">Uncharacterized protein</fullName>
    </submittedName>
</protein>
<dbReference type="Proteomes" id="UP000277204">
    <property type="component" value="Unassembled WGS sequence"/>
</dbReference>